<evidence type="ECO:0000256" key="4">
    <source>
        <dbReference type="ARBA" id="ARBA00022556"/>
    </source>
</evidence>
<proteinExistence type="predicted"/>
<keyword evidence="3" id="KW-0444">Lipid biosynthesis</keyword>
<evidence type="ECO:0000256" key="7">
    <source>
        <dbReference type="ARBA" id="ARBA00022777"/>
    </source>
</evidence>
<dbReference type="Pfam" id="PF02606">
    <property type="entry name" value="LpxK"/>
    <property type="match status" value="1"/>
</dbReference>
<keyword evidence="11" id="KW-1185">Reference proteome</keyword>
<keyword evidence="9" id="KW-0443">Lipid metabolism</keyword>
<dbReference type="EMBL" id="WRXP01001167">
    <property type="protein sequence ID" value="KAF1002456.1"/>
    <property type="molecule type" value="Genomic_DNA"/>
</dbReference>
<dbReference type="GO" id="GO:0016020">
    <property type="term" value="C:membrane"/>
    <property type="evidence" value="ECO:0007669"/>
    <property type="project" value="GOC"/>
</dbReference>
<dbReference type="InterPro" id="IPR003758">
    <property type="entry name" value="LpxK"/>
</dbReference>
<keyword evidence="5" id="KW-0808">Transferase</keyword>
<keyword evidence="7" id="KW-0418">Kinase</keyword>
<evidence type="ECO:0000256" key="3">
    <source>
        <dbReference type="ARBA" id="ARBA00022516"/>
    </source>
</evidence>
<evidence type="ECO:0000313" key="10">
    <source>
        <dbReference type="EMBL" id="KAF1002456.1"/>
    </source>
</evidence>
<keyword evidence="4" id="KW-0441">Lipid A biosynthesis</keyword>
<reference evidence="10" key="1">
    <citation type="submission" date="2020-01" db="EMBL/GenBank/DDBJ databases">
        <title>The Celery Genome Sequence Reveals Sequential Paleo-tetraploidization, Resistance Gene Elimination, Karyotype Evolution, and Functional Innovation in Apiales.</title>
        <authorList>
            <person name="Song X."/>
        </authorList>
    </citation>
    <scope>NUCLEOTIDE SEQUENCE</scope>
    <source>
        <tissue evidence="10">Leaf</tissue>
    </source>
</reference>
<dbReference type="PANTHER" id="PTHR42724:SF1">
    <property type="entry name" value="TETRAACYLDISACCHARIDE 4'-KINASE, MITOCHONDRIAL-RELATED"/>
    <property type="match status" value="1"/>
</dbReference>
<dbReference type="EC" id="2.7.1.130" evidence="2"/>
<accession>A0A6L5B9N3</accession>
<evidence type="ECO:0000313" key="11">
    <source>
        <dbReference type="Proteomes" id="UP000593563"/>
    </source>
</evidence>
<comment type="pathway">
    <text evidence="1">Glycolipid biosynthesis; lipid IV(A) biosynthesis; lipid IV(A) from (3R)-3-hydroxytetradecanoyl-[acyl-carrier-protein] and UDP-N-acetyl-alpha-D-glucosamine: step 6/6.</text>
</comment>
<dbReference type="GO" id="GO:0009245">
    <property type="term" value="P:lipid A biosynthetic process"/>
    <property type="evidence" value="ECO:0007669"/>
    <property type="project" value="UniProtKB-KW"/>
</dbReference>
<organism evidence="10 11">
    <name type="scientific">Apium graveolens</name>
    <name type="common">Celery</name>
    <dbReference type="NCBI Taxonomy" id="4045"/>
    <lineage>
        <taxon>Eukaryota</taxon>
        <taxon>Viridiplantae</taxon>
        <taxon>Streptophyta</taxon>
        <taxon>Embryophyta</taxon>
        <taxon>Tracheophyta</taxon>
        <taxon>Spermatophyta</taxon>
        <taxon>Magnoliopsida</taxon>
        <taxon>eudicotyledons</taxon>
        <taxon>Gunneridae</taxon>
        <taxon>Pentapetalae</taxon>
        <taxon>asterids</taxon>
        <taxon>campanulids</taxon>
        <taxon>Apiales</taxon>
        <taxon>Apiaceae</taxon>
        <taxon>Apioideae</taxon>
        <taxon>apioid superclade</taxon>
        <taxon>Apieae</taxon>
        <taxon>Apium</taxon>
    </lineage>
</organism>
<evidence type="ECO:0000256" key="9">
    <source>
        <dbReference type="ARBA" id="ARBA00023098"/>
    </source>
</evidence>
<evidence type="ECO:0000256" key="8">
    <source>
        <dbReference type="ARBA" id="ARBA00022840"/>
    </source>
</evidence>
<dbReference type="Proteomes" id="UP000593563">
    <property type="component" value="Unassembled WGS sequence"/>
</dbReference>
<dbReference type="UniPathway" id="UPA00359">
    <property type="reaction ID" value="UER00482"/>
</dbReference>
<evidence type="ECO:0000256" key="6">
    <source>
        <dbReference type="ARBA" id="ARBA00022741"/>
    </source>
</evidence>
<dbReference type="GO" id="GO:0009029">
    <property type="term" value="F:lipid-A 4'-kinase activity"/>
    <property type="evidence" value="ECO:0007669"/>
    <property type="project" value="UniProtKB-EC"/>
</dbReference>
<gene>
    <name evidence="10" type="ORF">AG4045_018335</name>
</gene>
<comment type="caution">
    <text evidence="10">The sequence shown here is derived from an EMBL/GenBank/DDBJ whole genome shotgun (WGS) entry which is preliminary data.</text>
</comment>
<dbReference type="AlphaFoldDB" id="A0A6L5B9N3"/>
<protein>
    <recommendedName>
        <fullName evidence="2">tetraacyldisaccharide 4'-kinase</fullName>
        <ecNumber evidence="2">2.7.1.130</ecNumber>
    </recommendedName>
</protein>
<evidence type="ECO:0000256" key="5">
    <source>
        <dbReference type="ARBA" id="ARBA00022679"/>
    </source>
</evidence>
<keyword evidence="8" id="KW-0067">ATP-binding</keyword>
<evidence type="ECO:0000256" key="2">
    <source>
        <dbReference type="ARBA" id="ARBA00012071"/>
    </source>
</evidence>
<name>A0A6L5B9N3_APIGR</name>
<sequence>MSFFFKPSRPKTSQELVKAIRDSLNAFDTKTIVEVNSLKKCYDLAIGCADSFARGIEKLRPRCVDRMDFKDHHVFRSEDVEKIMLRLQELLAKFGSEPIVIVTEKDYDRDPKMFRNLEPFEVLVLCSKLQIVS</sequence>
<dbReference type="PANTHER" id="PTHR42724">
    <property type="entry name" value="TETRAACYLDISACCHARIDE 4'-KINASE"/>
    <property type="match status" value="1"/>
</dbReference>
<evidence type="ECO:0000256" key="1">
    <source>
        <dbReference type="ARBA" id="ARBA00004870"/>
    </source>
</evidence>
<dbReference type="GO" id="GO:0005524">
    <property type="term" value="F:ATP binding"/>
    <property type="evidence" value="ECO:0007669"/>
    <property type="project" value="UniProtKB-KW"/>
</dbReference>
<keyword evidence="6" id="KW-0547">Nucleotide-binding</keyword>